<reference evidence="3 4" key="1">
    <citation type="submission" date="2018-06" db="EMBL/GenBank/DDBJ databases">
        <title>Comparative genomics of Brasilonema spp. strains.</title>
        <authorList>
            <person name="Alvarenga D.O."/>
            <person name="Fiore M.F."/>
            <person name="Varani A.M."/>
        </authorList>
    </citation>
    <scope>NUCLEOTIDE SEQUENCE [LARGE SCALE GENOMIC DNA]</scope>
    <source>
        <strain evidence="3 4">SPC951</strain>
    </source>
</reference>
<feature type="compositionally biased region" description="Low complexity" evidence="1">
    <location>
        <begin position="147"/>
        <end position="166"/>
    </location>
</feature>
<evidence type="ECO:0000256" key="2">
    <source>
        <dbReference type="SAM" id="SignalP"/>
    </source>
</evidence>
<dbReference type="Proteomes" id="UP000718564">
    <property type="component" value="Unassembled WGS sequence"/>
</dbReference>
<evidence type="ECO:0000313" key="3">
    <source>
        <dbReference type="EMBL" id="NMG22972.1"/>
    </source>
</evidence>
<protein>
    <submittedName>
        <fullName evidence="3">Uncharacterized protein</fullName>
    </submittedName>
</protein>
<evidence type="ECO:0000313" key="4">
    <source>
        <dbReference type="Proteomes" id="UP000718564"/>
    </source>
</evidence>
<accession>A0ABX1PGX0</accession>
<evidence type="ECO:0000256" key="1">
    <source>
        <dbReference type="SAM" id="MobiDB-lite"/>
    </source>
</evidence>
<keyword evidence="2" id="KW-0732">Signal</keyword>
<dbReference type="RefSeq" id="WP_169158143.1">
    <property type="nucleotide sequence ID" value="NZ_CAWPJE010000380.1"/>
</dbReference>
<dbReference type="EMBL" id="QMEB01000360">
    <property type="protein sequence ID" value="NMG22972.1"/>
    <property type="molecule type" value="Genomic_DNA"/>
</dbReference>
<comment type="caution">
    <text evidence="3">The sequence shown here is derived from an EMBL/GenBank/DDBJ whole genome shotgun (WGS) entry which is preliminary data.</text>
</comment>
<feature type="chain" id="PRO_5046128860" evidence="2">
    <location>
        <begin position="24"/>
        <end position="179"/>
    </location>
</feature>
<keyword evidence="4" id="KW-1185">Reference proteome</keyword>
<gene>
    <name evidence="3" type="ORF">DP116_27500</name>
</gene>
<feature type="signal peptide" evidence="2">
    <location>
        <begin position="1"/>
        <end position="23"/>
    </location>
</feature>
<proteinExistence type="predicted"/>
<organism evidence="3 4">
    <name type="scientific">Brasilonema bromeliae SPC951</name>
    <dbReference type="NCBI Taxonomy" id="385972"/>
    <lineage>
        <taxon>Bacteria</taxon>
        <taxon>Bacillati</taxon>
        <taxon>Cyanobacteriota</taxon>
        <taxon>Cyanophyceae</taxon>
        <taxon>Nostocales</taxon>
        <taxon>Scytonemataceae</taxon>
        <taxon>Brasilonema</taxon>
        <taxon>Bromeliae group (in: Brasilonema)</taxon>
    </lineage>
</organism>
<sequence>MIRGVGIVLISLLLLSSSQRADAQRVSPGDVWQAVYQQLPDLPRENQYISKETGKVAENNTLVSRMIWYHSYLKGRAPNYRLDWKLTLADYMSANEVMYETTYPGKETLRKNPFDGDRAAIARLNRRQRDALVQALVNVFSPKSQNTPASTPTPSSSQPEDTTPTPRRVPKQGGAQLLK</sequence>
<name>A0ABX1PGX0_9CYAN</name>
<feature type="region of interest" description="Disordered" evidence="1">
    <location>
        <begin position="140"/>
        <end position="179"/>
    </location>
</feature>